<accession>H8GFG7</accession>
<dbReference type="GO" id="GO:0016773">
    <property type="term" value="F:phosphotransferase activity, alcohol group as acceptor"/>
    <property type="evidence" value="ECO:0007669"/>
    <property type="project" value="InterPro"/>
</dbReference>
<dbReference type="PIRSF" id="PIRSF000706">
    <property type="entry name" value="Kanamycin_kin"/>
    <property type="match status" value="1"/>
</dbReference>
<dbReference type="PANTHER" id="PTHR21310:SF41">
    <property type="entry name" value="3'-PHOSPHOTRANSFERASE, PUTATIVE-RELATED"/>
    <property type="match status" value="1"/>
</dbReference>
<organism evidence="11 12">
    <name type="scientific">Saccharomonospora azurea NA-128</name>
    <dbReference type="NCBI Taxonomy" id="882081"/>
    <lineage>
        <taxon>Bacteria</taxon>
        <taxon>Bacillati</taxon>
        <taxon>Actinomycetota</taxon>
        <taxon>Actinomycetes</taxon>
        <taxon>Pseudonocardiales</taxon>
        <taxon>Pseudonocardiaceae</taxon>
        <taxon>Saccharomonospora</taxon>
    </lineage>
</organism>
<feature type="active site" description="Proton acceptor" evidence="8">
    <location>
        <position position="196"/>
    </location>
</feature>
<dbReference type="EMBL" id="CM001466">
    <property type="protein sequence ID" value="EHY90029.1"/>
    <property type="molecule type" value="Genomic_DNA"/>
</dbReference>
<proteinExistence type="inferred from homology"/>
<dbReference type="GO" id="GO:0005524">
    <property type="term" value="F:ATP binding"/>
    <property type="evidence" value="ECO:0007669"/>
    <property type="project" value="UniProtKB-KW"/>
</dbReference>
<dbReference type="Gene3D" id="3.90.1200.10">
    <property type="match status" value="1"/>
</dbReference>
<keyword evidence="5 7" id="KW-0067">ATP-binding</keyword>
<dbReference type="CDD" id="cd05150">
    <property type="entry name" value="APH"/>
    <property type="match status" value="1"/>
</dbReference>
<dbReference type="GO" id="GO:0046677">
    <property type="term" value="P:response to antibiotic"/>
    <property type="evidence" value="ECO:0007669"/>
    <property type="project" value="UniProtKB-KW"/>
</dbReference>
<evidence type="ECO:0000256" key="6">
    <source>
        <dbReference type="ARBA" id="ARBA00023251"/>
    </source>
</evidence>
<evidence type="ECO:0000256" key="9">
    <source>
        <dbReference type="PIRSR" id="PIRSR000706-2"/>
    </source>
</evidence>
<dbReference type="GO" id="GO:0016301">
    <property type="term" value="F:kinase activity"/>
    <property type="evidence" value="ECO:0007669"/>
    <property type="project" value="UniProtKB-KW"/>
</dbReference>
<dbReference type="InterPro" id="IPR024165">
    <property type="entry name" value="Kan/Strep_kinase"/>
</dbReference>
<dbReference type="InterPro" id="IPR011009">
    <property type="entry name" value="Kinase-like_dom_sf"/>
</dbReference>
<evidence type="ECO:0000256" key="1">
    <source>
        <dbReference type="ARBA" id="ARBA00006219"/>
    </source>
</evidence>
<keyword evidence="4 7" id="KW-0418">Kinase</keyword>
<dbReference type="PANTHER" id="PTHR21310">
    <property type="entry name" value="AMINOGLYCOSIDE PHOSPHOTRANSFERASE-RELATED-RELATED"/>
    <property type="match status" value="1"/>
</dbReference>
<gene>
    <name evidence="11" type="ORF">SacazDRAFT_03149</name>
</gene>
<dbReference type="AlphaFoldDB" id="H8GFG7"/>
<feature type="binding site" evidence="9">
    <location>
        <position position="215"/>
    </location>
    <ligand>
        <name>Mg(2+)</name>
        <dbReference type="ChEBI" id="CHEBI:18420"/>
    </ligand>
</feature>
<dbReference type="HOGENOM" id="CLU_073027_2_0_11"/>
<evidence type="ECO:0000256" key="7">
    <source>
        <dbReference type="PIRNR" id="PIRNR000706"/>
    </source>
</evidence>
<keyword evidence="2 7" id="KW-0808">Transferase</keyword>
<reference evidence="11 12" key="1">
    <citation type="journal article" date="2012" name="Stand. Genomic Sci.">
        <title>Genome sequence of the soil bacterium Saccharomonospora azurea type strain (NA-128(T)).</title>
        <authorList>
            <person name="Klenk H.P."/>
            <person name="Held B."/>
            <person name="Lucas S."/>
            <person name="Lapidus A."/>
            <person name="Copeland A."/>
            <person name="Hammon N."/>
            <person name="Pitluck S."/>
            <person name="Goodwin L.A."/>
            <person name="Han C."/>
            <person name="Tapia R."/>
            <person name="Brambilla E.M."/>
            <person name="Potter G."/>
            <person name="Land M."/>
            <person name="Ivanova N."/>
            <person name="Rohde M."/>
            <person name="Goker M."/>
            <person name="Detter J.C."/>
            <person name="Kyrpides N.C."/>
            <person name="Woyke T."/>
        </authorList>
    </citation>
    <scope>NUCLEOTIDE SEQUENCE [LARGE SCALE GENOMIC DNA]</scope>
    <source>
        <strain evidence="11 12">NA-128</strain>
    </source>
</reference>
<dbReference type="RefSeq" id="WP_005443155.1">
    <property type="nucleotide sequence ID" value="NZ_CM001466.1"/>
</dbReference>
<keyword evidence="9" id="KW-0460">Magnesium</keyword>
<evidence type="ECO:0000313" key="12">
    <source>
        <dbReference type="Proteomes" id="UP000004705"/>
    </source>
</evidence>
<dbReference type="SUPFAM" id="SSF56112">
    <property type="entry name" value="Protein kinase-like (PK-like)"/>
    <property type="match status" value="1"/>
</dbReference>
<dbReference type="Proteomes" id="UP000004705">
    <property type="component" value="Chromosome"/>
</dbReference>
<keyword evidence="9" id="KW-0479">Metal-binding</keyword>
<feature type="domain" description="Aminoglycoside phosphotransferase" evidence="10">
    <location>
        <begin position="41"/>
        <end position="261"/>
    </location>
</feature>
<evidence type="ECO:0000256" key="5">
    <source>
        <dbReference type="ARBA" id="ARBA00022840"/>
    </source>
</evidence>
<sequence length="270" mass="29414">MSSREVAEIPTGPVPVPPAVQALACDDVVTPVWRNELGGLTFRLESPGGLTRYVKWVARGTPVLDLAAEAERLAWAARRVTVPRVLASGEDADGTWLVTASVPGRTAVDRRWSAEPATAAAAIGHGLRVLHERLPVGDCPYEWSVARRLRRVDQRIAAGEGPSSWFPEHRHLTVADARARLAEPPPVERLVVCHGDACAPNTLLHDDGTFAAHVDLGSLGLADRWADLAVAAWSLDWNFGPGYDHLVYSAYGVEPDVERLAYYRLLWDLA</sequence>
<evidence type="ECO:0000256" key="8">
    <source>
        <dbReference type="PIRSR" id="PIRSR000706-1"/>
    </source>
</evidence>
<dbReference type="OrthoDB" id="3806873at2"/>
<keyword evidence="6 7" id="KW-0046">Antibiotic resistance</keyword>
<evidence type="ECO:0000313" key="11">
    <source>
        <dbReference type="EMBL" id="EHY90029.1"/>
    </source>
</evidence>
<name>H8GFG7_9PSEU</name>
<dbReference type="InterPro" id="IPR051678">
    <property type="entry name" value="AGP_Transferase"/>
</dbReference>
<dbReference type="GO" id="GO:0046872">
    <property type="term" value="F:metal ion binding"/>
    <property type="evidence" value="ECO:0007669"/>
    <property type="project" value="UniProtKB-KW"/>
</dbReference>
<comment type="similarity">
    <text evidence="1 7">Belongs to the aminoglycoside phosphotransferase family.</text>
</comment>
<protein>
    <submittedName>
        <fullName evidence="11">Aminoglycoside phosphotransferase</fullName>
    </submittedName>
</protein>
<dbReference type="Pfam" id="PF01636">
    <property type="entry name" value="APH"/>
    <property type="match status" value="1"/>
</dbReference>
<feature type="binding site" evidence="9">
    <location>
        <position position="201"/>
    </location>
    <ligand>
        <name>Mg(2+)</name>
        <dbReference type="ChEBI" id="CHEBI:18420"/>
    </ligand>
</feature>
<dbReference type="Gene3D" id="3.30.200.20">
    <property type="entry name" value="Phosphorylase Kinase, domain 1"/>
    <property type="match status" value="1"/>
</dbReference>
<keyword evidence="3 7" id="KW-0547">Nucleotide-binding</keyword>
<evidence type="ECO:0000256" key="2">
    <source>
        <dbReference type="ARBA" id="ARBA00022679"/>
    </source>
</evidence>
<evidence type="ECO:0000256" key="3">
    <source>
        <dbReference type="ARBA" id="ARBA00022741"/>
    </source>
</evidence>
<evidence type="ECO:0000259" key="10">
    <source>
        <dbReference type="Pfam" id="PF01636"/>
    </source>
</evidence>
<keyword evidence="12" id="KW-1185">Reference proteome</keyword>
<evidence type="ECO:0000256" key="4">
    <source>
        <dbReference type="ARBA" id="ARBA00022777"/>
    </source>
</evidence>
<dbReference type="InterPro" id="IPR002575">
    <property type="entry name" value="Aminoglycoside_PTrfase"/>
</dbReference>